<dbReference type="Proteomes" id="UP001500368">
    <property type="component" value="Unassembled WGS sequence"/>
</dbReference>
<protein>
    <submittedName>
        <fullName evidence="2">Uncharacterized protein</fullName>
    </submittedName>
</protein>
<accession>A0ABP9G0V5</accession>
<evidence type="ECO:0000313" key="2">
    <source>
        <dbReference type="EMBL" id="GAA4924426.1"/>
    </source>
</evidence>
<name>A0ABP9G0V5_9MICC</name>
<evidence type="ECO:0000313" key="3">
    <source>
        <dbReference type="Proteomes" id="UP001500368"/>
    </source>
</evidence>
<feature type="compositionally biased region" description="Polar residues" evidence="1">
    <location>
        <begin position="1"/>
        <end position="13"/>
    </location>
</feature>
<gene>
    <name evidence="2" type="ORF">GCM10025790_22070</name>
</gene>
<reference evidence="3" key="1">
    <citation type="journal article" date="2019" name="Int. J. Syst. Evol. Microbiol.">
        <title>The Global Catalogue of Microorganisms (GCM) 10K type strain sequencing project: providing services to taxonomists for standard genome sequencing and annotation.</title>
        <authorList>
            <consortium name="The Broad Institute Genomics Platform"/>
            <consortium name="The Broad Institute Genome Sequencing Center for Infectious Disease"/>
            <person name="Wu L."/>
            <person name="Ma J."/>
        </authorList>
    </citation>
    <scope>NUCLEOTIDE SEQUENCE [LARGE SCALE GENOMIC DNA]</scope>
    <source>
        <strain evidence="3">JCM 19129</strain>
    </source>
</reference>
<sequence>MNETPASSTSSHCRPSESAAAVASMTLDGIKTILIETLTSDTGPGSDLDDGSLVEDQLPIEGPGALDLGHLATDVQALIEKATADLQAQLGAVQAALAGIESDAHHEAEHQEDYAQGLADAAKRVRGALEEVSA</sequence>
<comment type="caution">
    <text evidence="2">The sequence shown here is derived from an EMBL/GenBank/DDBJ whole genome shotgun (WGS) entry which is preliminary data.</text>
</comment>
<dbReference type="EMBL" id="BAABLW010000007">
    <property type="protein sequence ID" value="GAA4924426.1"/>
    <property type="molecule type" value="Genomic_DNA"/>
</dbReference>
<evidence type="ECO:0000256" key="1">
    <source>
        <dbReference type="SAM" id="MobiDB-lite"/>
    </source>
</evidence>
<feature type="region of interest" description="Disordered" evidence="1">
    <location>
        <begin position="1"/>
        <end position="20"/>
    </location>
</feature>
<organism evidence="2 3">
    <name type="scientific">Nesterenkonia rhizosphaerae</name>
    <dbReference type="NCBI Taxonomy" id="1348272"/>
    <lineage>
        <taxon>Bacteria</taxon>
        <taxon>Bacillati</taxon>
        <taxon>Actinomycetota</taxon>
        <taxon>Actinomycetes</taxon>
        <taxon>Micrococcales</taxon>
        <taxon>Micrococcaceae</taxon>
        <taxon>Nesterenkonia</taxon>
    </lineage>
</organism>
<keyword evidence="3" id="KW-1185">Reference proteome</keyword>
<proteinExistence type="predicted"/>